<protein>
    <recommendedName>
        <fullName evidence="13">Hexosyltransferase</fullName>
        <ecNumber evidence="13">2.4.1.-</ecNumber>
    </recommendedName>
</protein>
<dbReference type="GO" id="GO:0006629">
    <property type="term" value="P:lipid metabolic process"/>
    <property type="evidence" value="ECO:0007669"/>
    <property type="project" value="UniProtKB-KW"/>
</dbReference>
<evidence type="ECO:0000256" key="5">
    <source>
        <dbReference type="ARBA" id="ARBA00022679"/>
    </source>
</evidence>
<dbReference type="GO" id="GO:0008499">
    <property type="term" value="F:N-acetyl-beta-D-glucosaminide beta-(1,3)-galactosyltransferase activity"/>
    <property type="evidence" value="ECO:0007669"/>
    <property type="project" value="TreeGrafter"/>
</dbReference>
<dbReference type="Gene3D" id="3.90.550.50">
    <property type="match status" value="1"/>
</dbReference>
<evidence type="ECO:0000256" key="10">
    <source>
        <dbReference type="ARBA" id="ARBA00023098"/>
    </source>
</evidence>
<evidence type="ECO:0000256" key="3">
    <source>
        <dbReference type="ARBA" id="ARBA00008661"/>
    </source>
</evidence>
<dbReference type="InParanoid" id="A0A672M2W8"/>
<keyword evidence="8 13" id="KW-1133">Transmembrane helix</keyword>
<sequence>MYLTFTVHGAMSNISSLFSHGQSSSGCRSLRSFFIFTIFLVLFLCYYIVHNELSESWAVAVGLFLPEKFITKMVNDSLNTVPTVTSVEPWKPPEPYCVAYPHKYNLILNEPEKCQRENPFVVLMVPVPPSYTAARDAIRSTWGSERLVGDKTVSILFLLGLPTSEERETLQQNLLQESEKYHDLIQSDFWDSYFNLTIKTMVMLEWLTVYCPNTSYAMKVDSDVFLNVKTLVNMLLSAPKQNYMTGLVARNAVVLRDPHSKWYLPTTVYEPPFYPPYALGLGYVFTLDLPEKLVKAAQLVKPVYIEDVFLGQCMTHLGIALTNPPDGSLFNVFPVEYNRCRYSKLIATTTRSLRDQVEFWKDLQRPGPYC</sequence>
<keyword evidence="9 13" id="KW-0333">Golgi apparatus</keyword>
<dbReference type="InterPro" id="IPR002659">
    <property type="entry name" value="Glyco_trans_31"/>
</dbReference>
<reference evidence="14" key="2">
    <citation type="submission" date="2025-09" db="UniProtKB">
        <authorList>
            <consortium name="Ensembl"/>
        </authorList>
    </citation>
    <scope>IDENTIFICATION</scope>
</reference>
<feature type="transmembrane region" description="Helical" evidence="13">
    <location>
        <begin position="30"/>
        <end position="49"/>
    </location>
</feature>
<name>A0A672M2W8_SINGR</name>
<comment type="pathway">
    <text evidence="2">Protein modification; protein glycosylation.</text>
</comment>
<dbReference type="EC" id="2.4.1.-" evidence="13"/>
<evidence type="ECO:0000256" key="9">
    <source>
        <dbReference type="ARBA" id="ARBA00023034"/>
    </source>
</evidence>
<dbReference type="FunFam" id="3.90.550.50:FF:000001">
    <property type="entry name" value="Hexosyltransferase"/>
    <property type="match status" value="1"/>
</dbReference>
<comment type="subcellular location">
    <subcellularLocation>
        <location evidence="1 13">Golgi apparatus membrane</location>
        <topology evidence="1 13">Single-pass type II membrane protein</topology>
    </subcellularLocation>
</comment>
<proteinExistence type="inferred from homology"/>
<evidence type="ECO:0000256" key="2">
    <source>
        <dbReference type="ARBA" id="ARBA00004922"/>
    </source>
</evidence>
<dbReference type="Ensembl" id="ENSSGRT00000035126.1">
    <property type="protein sequence ID" value="ENSSGRP00000032720.1"/>
    <property type="gene ID" value="ENSSGRG00000018273.1"/>
</dbReference>
<evidence type="ECO:0000256" key="12">
    <source>
        <dbReference type="ARBA" id="ARBA00023180"/>
    </source>
</evidence>
<keyword evidence="15" id="KW-1185">Reference proteome</keyword>
<dbReference type="Proteomes" id="UP000472262">
    <property type="component" value="Unassembled WGS sequence"/>
</dbReference>
<evidence type="ECO:0000256" key="13">
    <source>
        <dbReference type="RuleBase" id="RU363063"/>
    </source>
</evidence>
<dbReference type="PANTHER" id="PTHR11214">
    <property type="entry name" value="BETA-1,3-N-ACETYLGLUCOSAMINYLTRANSFERASE"/>
    <property type="match status" value="1"/>
</dbReference>
<evidence type="ECO:0000256" key="1">
    <source>
        <dbReference type="ARBA" id="ARBA00004323"/>
    </source>
</evidence>
<evidence type="ECO:0000256" key="6">
    <source>
        <dbReference type="ARBA" id="ARBA00022692"/>
    </source>
</evidence>
<dbReference type="Pfam" id="PF01762">
    <property type="entry name" value="Galactosyl_T"/>
    <property type="match status" value="1"/>
</dbReference>
<dbReference type="GO" id="GO:0000139">
    <property type="term" value="C:Golgi membrane"/>
    <property type="evidence" value="ECO:0007669"/>
    <property type="project" value="UniProtKB-SubCell"/>
</dbReference>
<accession>A0A672M2W8</accession>
<organism evidence="14 15">
    <name type="scientific">Sinocyclocheilus grahami</name>
    <name type="common">Dianchi golden-line fish</name>
    <name type="synonym">Barbus grahami</name>
    <dbReference type="NCBI Taxonomy" id="75366"/>
    <lineage>
        <taxon>Eukaryota</taxon>
        <taxon>Metazoa</taxon>
        <taxon>Chordata</taxon>
        <taxon>Craniata</taxon>
        <taxon>Vertebrata</taxon>
        <taxon>Euteleostomi</taxon>
        <taxon>Actinopterygii</taxon>
        <taxon>Neopterygii</taxon>
        <taxon>Teleostei</taxon>
        <taxon>Ostariophysi</taxon>
        <taxon>Cypriniformes</taxon>
        <taxon>Cyprinidae</taxon>
        <taxon>Cyprininae</taxon>
        <taxon>Sinocyclocheilus</taxon>
    </lineage>
</organism>
<evidence type="ECO:0000256" key="11">
    <source>
        <dbReference type="ARBA" id="ARBA00023136"/>
    </source>
</evidence>
<keyword evidence="5" id="KW-0808">Transferase</keyword>
<keyword evidence="12" id="KW-0325">Glycoprotein</keyword>
<reference evidence="14" key="1">
    <citation type="submission" date="2025-08" db="UniProtKB">
        <authorList>
            <consortium name="Ensembl"/>
        </authorList>
    </citation>
    <scope>IDENTIFICATION</scope>
</reference>
<comment type="similarity">
    <text evidence="3 13">Belongs to the glycosyltransferase 31 family.</text>
</comment>
<dbReference type="GO" id="GO:0006493">
    <property type="term" value="P:protein O-linked glycosylation"/>
    <property type="evidence" value="ECO:0007669"/>
    <property type="project" value="TreeGrafter"/>
</dbReference>
<evidence type="ECO:0000256" key="4">
    <source>
        <dbReference type="ARBA" id="ARBA00022676"/>
    </source>
</evidence>
<keyword evidence="7 13" id="KW-0735">Signal-anchor</keyword>
<dbReference type="FunCoup" id="A0A672M2W8">
    <property type="interactions" value="14"/>
</dbReference>
<evidence type="ECO:0000313" key="14">
    <source>
        <dbReference type="Ensembl" id="ENSSGRP00000032720.1"/>
    </source>
</evidence>
<dbReference type="PANTHER" id="PTHR11214:SF115">
    <property type="entry name" value="HEXOSYLTRANSFERASE"/>
    <property type="match status" value="1"/>
</dbReference>
<dbReference type="AlphaFoldDB" id="A0A672M2W8"/>
<evidence type="ECO:0000256" key="8">
    <source>
        <dbReference type="ARBA" id="ARBA00022989"/>
    </source>
</evidence>
<evidence type="ECO:0000313" key="15">
    <source>
        <dbReference type="Proteomes" id="UP000472262"/>
    </source>
</evidence>
<keyword evidence="4 13" id="KW-0328">Glycosyltransferase</keyword>
<evidence type="ECO:0000256" key="7">
    <source>
        <dbReference type="ARBA" id="ARBA00022968"/>
    </source>
</evidence>
<dbReference type="OMA" id="MENGVRP"/>
<keyword evidence="11 13" id="KW-0472">Membrane</keyword>
<keyword evidence="10" id="KW-0443">Lipid metabolism</keyword>
<keyword evidence="6 13" id="KW-0812">Transmembrane</keyword>